<evidence type="ECO:0000256" key="2">
    <source>
        <dbReference type="ARBA" id="ARBA00022801"/>
    </source>
</evidence>
<name>A0A2N5TIA6_9BASI</name>
<dbReference type="EMBL" id="PGCI01000558">
    <property type="protein sequence ID" value="PLW25220.1"/>
    <property type="molecule type" value="Genomic_DNA"/>
</dbReference>
<organism evidence="5 6">
    <name type="scientific">Puccinia coronata f. sp. avenae</name>
    <dbReference type="NCBI Taxonomy" id="200324"/>
    <lineage>
        <taxon>Eukaryota</taxon>
        <taxon>Fungi</taxon>
        <taxon>Dikarya</taxon>
        <taxon>Basidiomycota</taxon>
        <taxon>Pucciniomycotina</taxon>
        <taxon>Pucciniomycetes</taxon>
        <taxon>Pucciniales</taxon>
        <taxon>Pucciniaceae</taxon>
        <taxon>Puccinia</taxon>
    </lineage>
</organism>
<dbReference type="GO" id="GO:0047617">
    <property type="term" value="F:fatty acyl-CoA hydrolase activity"/>
    <property type="evidence" value="ECO:0007669"/>
    <property type="project" value="InterPro"/>
</dbReference>
<dbReference type="CDD" id="cd03444">
    <property type="entry name" value="Thioesterase_II_repeat1"/>
    <property type="match status" value="1"/>
</dbReference>
<evidence type="ECO:0000313" key="5">
    <source>
        <dbReference type="EMBL" id="PLW25220.1"/>
    </source>
</evidence>
<feature type="domain" description="Acyl-CoA thioesterase-like C-terminal" evidence="4">
    <location>
        <begin position="178"/>
        <end position="306"/>
    </location>
</feature>
<dbReference type="Gene3D" id="2.40.160.210">
    <property type="entry name" value="Acyl-CoA thioesterase, double hotdog domain"/>
    <property type="match status" value="1"/>
</dbReference>
<dbReference type="CDD" id="cd03445">
    <property type="entry name" value="Thioesterase_II_repeat2"/>
    <property type="match status" value="1"/>
</dbReference>
<dbReference type="AlphaFoldDB" id="A0A2N5TIA6"/>
<dbReference type="Pfam" id="PF20789">
    <property type="entry name" value="4HBT_3C"/>
    <property type="match status" value="1"/>
</dbReference>
<evidence type="ECO:0008006" key="7">
    <source>
        <dbReference type="Google" id="ProtNLM"/>
    </source>
</evidence>
<keyword evidence="2" id="KW-0378">Hydrolase</keyword>
<dbReference type="Pfam" id="PF13622">
    <property type="entry name" value="4HBT_3"/>
    <property type="match status" value="1"/>
</dbReference>
<dbReference type="InterPro" id="IPR003703">
    <property type="entry name" value="Acyl_CoA_thio"/>
</dbReference>
<dbReference type="PANTHER" id="PTHR11066:SF34">
    <property type="entry name" value="ACYL-COENZYME A THIOESTERASE 8"/>
    <property type="match status" value="1"/>
</dbReference>
<dbReference type="SUPFAM" id="SSF54637">
    <property type="entry name" value="Thioesterase/thiol ester dehydrase-isomerase"/>
    <property type="match status" value="2"/>
</dbReference>
<reference evidence="5 6" key="1">
    <citation type="submission" date="2017-11" db="EMBL/GenBank/DDBJ databases">
        <title>De novo assembly and phasing of dikaryotic genomes from two isolates of Puccinia coronata f. sp. avenae, the causal agent of oat crown rust.</title>
        <authorList>
            <person name="Miller M.E."/>
            <person name="Zhang Y."/>
            <person name="Omidvar V."/>
            <person name="Sperschneider J."/>
            <person name="Schwessinger B."/>
            <person name="Raley C."/>
            <person name="Palmer J.M."/>
            <person name="Garnica D."/>
            <person name="Upadhyaya N."/>
            <person name="Rathjen J."/>
            <person name="Taylor J.M."/>
            <person name="Park R.F."/>
            <person name="Dodds P.N."/>
            <person name="Hirsch C.D."/>
            <person name="Kianian S.F."/>
            <person name="Figueroa M."/>
        </authorList>
    </citation>
    <scope>NUCLEOTIDE SEQUENCE [LARGE SCALE GENOMIC DNA]</scope>
    <source>
        <strain evidence="5">12SD80</strain>
    </source>
</reference>
<dbReference type="Proteomes" id="UP000235392">
    <property type="component" value="Unassembled WGS sequence"/>
</dbReference>
<evidence type="ECO:0000256" key="1">
    <source>
        <dbReference type="ARBA" id="ARBA00006538"/>
    </source>
</evidence>
<comment type="caution">
    <text evidence="5">The sequence shown here is derived from an EMBL/GenBank/DDBJ whole genome shotgun (WGS) entry which is preliminary data.</text>
</comment>
<dbReference type="GO" id="GO:0005782">
    <property type="term" value="C:peroxisomal matrix"/>
    <property type="evidence" value="ECO:0007669"/>
    <property type="project" value="UniProtKB-SubCell"/>
</dbReference>
<comment type="similarity">
    <text evidence="1">Belongs to the C/M/P thioester hydrolase family.</text>
</comment>
<dbReference type="InterPro" id="IPR029069">
    <property type="entry name" value="HotDog_dom_sf"/>
</dbReference>
<accession>A0A2N5TIA6</accession>
<evidence type="ECO:0000259" key="4">
    <source>
        <dbReference type="Pfam" id="PF20789"/>
    </source>
</evidence>
<evidence type="ECO:0000313" key="6">
    <source>
        <dbReference type="Proteomes" id="UP000235392"/>
    </source>
</evidence>
<dbReference type="GO" id="GO:0006637">
    <property type="term" value="P:acyl-CoA metabolic process"/>
    <property type="evidence" value="ECO:0007669"/>
    <property type="project" value="InterPro"/>
</dbReference>
<dbReference type="InterPro" id="IPR042171">
    <property type="entry name" value="Acyl-CoA_hotdog"/>
</dbReference>
<dbReference type="PANTHER" id="PTHR11066">
    <property type="entry name" value="ACYL-COA THIOESTERASE"/>
    <property type="match status" value="1"/>
</dbReference>
<dbReference type="InterPro" id="IPR049449">
    <property type="entry name" value="TesB_ACOT8-like_N"/>
</dbReference>
<protein>
    <recommendedName>
        <fullName evidence="7">Acyl-CoA thioesterase II</fullName>
    </recommendedName>
</protein>
<feature type="domain" description="Acyl-CoA thioesterase-like N-terminal HotDog" evidence="3">
    <location>
        <begin position="35"/>
        <end position="117"/>
    </location>
</feature>
<dbReference type="InterPro" id="IPR049450">
    <property type="entry name" value="ACOT8-like_C"/>
</dbReference>
<gene>
    <name evidence="5" type="ORF">PCASD_25818</name>
</gene>
<evidence type="ECO:0000259" key="3">
    <source>
        <dbReference type="Pfam" id="PF13622"/>
    </source>
</evidence>
<proteinExistence type="inferred from homology"/>
<dbReference type="GO" id="GO:0009062">
    <property type="term" value="P:fatty acid catabolic process"/>
    <property type="evidence" value="ECO:0007669"/>
    <property type="project" value="TreeGrafter"/>
</dbReference>
<sequence length="321" mass="36628">MMMMASKESQQIEESLELQQIDQHIFKSIKLWKFTRGNGAFGGNIIAQAAHAATKTVEVGYHLHSLHCYFISFGDVEIPTGIIYLVDRLRDGKSYMTRAVKAVQRSRCIFTLLISFHKPEANQPILQTNIDLSGITPPEECQSAETRLENYLNDNRDTLSAKMLLYLEREIEENRFNAIEHRNTRSKRFDQSSNYETCESYWFRCRAKIRSDPAYQKLVLAYASDFRFIGTVSKAMGLNFPGGPRASMLASLDHSMFFYDHDFDVSEWMLYKMDAESGKDGRGLVIGRIYARDGRLLAVCTQEGVVRIQADAKSKNLAAKL</sequence>